<dbReference type="RefSeq" id="YP_008319746.2">
    <property type="nucleotide sequence ID" value="NC_021858.1"/>
</dbReference>
<dbReference type="KEGG" id="vg:16513113"/>
<evidence type="ECO:0000313" key="2">
    <source>
        <dbReference type="Proteomes" id="UP000201566"/>
    </source>
</evidence>
<evidence type="ECO:0000313" key="1">
    <source>
        <dbReference type="EMBL" id="AGO83077.2"/>
    </source>
</evidence>
<reference evidence="1 2" key="1">
    <citation type="journal article" date="2013" name="Science">
        <title>Pandoraviruses: amoeba viruses with genomes up to 2.5 Mb reaching that of parasitic eukaryotes.</title>
        <authorList>
            <person name="Philippe N."/>
            <person name="Legendre M."/>
            <person name="Doutre G."/>
            <person name="Coute Y."/>
            <person name="Poirot O."/>
            <person name="Lescot M."/>
            <person name="Arslan D."/>
            <person name="Seltzer V."/>
            <person name="Bertaux L."/>
            <person name="Bruley C."/>
            <person name="Garin J."/>
            <person name="Claverie J.M."/>
            <person name="Abergel C."/>
        </authorList>
    </citation>
    <scope>NUCLEOTIDE SEQUENCE [LARGE SCALE GENOMIC DNA]</scope>
    <source>
        <strain evidence="1">Melbourne</strain>
    </source>
</reference>
<dbReference type="EMBL" id="KC977570">
    <property type="protein sequence ID" value="AGO83077.2"/>
    <property type="molecule type" value="Genomic_DNA"/>
</dbReference>
<sequence length="396" mass="42353">MSSFLSRTLWPPMAEADPSHPYPAHAIALARPRPWIVSHSPCASSTTTEAVGRNAKKGETQMALIEECVEWGARGHGPGPLDWIARYAAAGRGQWRSSALPPPSSGALLYNGLFSRERDLRRRHCLPALDAYEGVISAAPVSQPDGVCHALAVAACLMEAYVRFLFAHASSAESRGLEPAVVSRALNTVHPGVDLVGRVATSPRLGPLQNRAAAWYRWITTPSRQGRPGLIGRLFAESPGFHGDGHASADDVAMLTGRLARRGVETGAQGLALPIPPSVQPLFYIKGAEDRRRLADDALRGLVDADQLAAWVHGGDATTATILASRQAHEAVLGFVNRQVRRQARGFCAIGPLPHFTDLFAMRLYMVPVLGDIVLMSAIESPIIEALLGAAPSDSC</sequence>
<organism evidence="1 2">
    <name type="scientific">Pandoravirus dulcis</name>
    <dbReference type="NCBI Taxonomy" id="1349409"/>
    <lineage>
        <taxon>Viruses</taxon>
        <taxon>Pandoravirus</taxon>
    </lineage>
</organism>
<name>S4VS14_9VIRU</name>
<protein>
    <submittedName>
        <fullName evidence="1">Uncharacterized protein</fullName>
    </submittedName>
</protein>
<dbReference type="Proteomes" id="UP000201566">
    <property type="component" value="Segment"/>
</dbReference>
<proteinExistence type="predicted"/>
<gene>
    <name evidence="1" type="ORF">pdul_cds_859</name>
</gene>
<dbReference type="GeneID" id="16513113"/>
<accession>S4VS14</accession>